<proteinExistence type="predicted"/>
<evidence type="ECO:0000313" key="2">
    <source>
        <dbReference type="EMBL" id="KAK4188672.1"/>
    </source>
</evidence>
<reference evidence="2" key="2">
    <citation type="submission" date="2023-05" db="EMBL/GenBank/DDBJ databases">
        <authorList>
            <consortium name="Lawrence Berkeley National Laboratory"/>
            <person name="Steindorff A."/>
            <person name="Hensen N."/>
            <person name="Bonometti L."/>
            <person name="Westerberg I."/>
            <person name="Brannstrom I.O."/>
            <person name="Guillou S."/>
            <person name="Cros-Aarteil S."/>
            <person name="Calhoun S."/>
            <person name="Haridas S."/>
            <person name="Kuo A."/>
            <person name="Mondo S."/>
            <person name="Pangilinan J."/>
            <person name="Riley R."/>
            <person name="Labutti K."/>
            <person name="Andreopoulos B."/>
            <person name="Lipzen A."/>
            <person name="Chen C."/>
            <person name="Yanf M."/>
            <person name="Daum C."/>
            <person name="Ng V."/>
            <person name="Clum A."/>
            <person name="Ohm R."/>
            <person name="Martin F."/>
            <person name="Silar P."/>
            <person name="Natvig D."/>
            <person name="Lalanne C."/>
            <person name="Gautier V."/>
            <person name="Ament-Velasquez S.L."/>
            <person name="Kruys A."/>
            <person name="Hutchinson M.I."/>
            <person name="Powell A.J."/>
            <person name="Barry K."/>
            <person name="Miller A.N."/>
            <person name="Grigoriev I.V."/>
            <person name="Debuchy R."/>
            <person name="Gladieux P."/>
            <person name="Thoren M.H."/>
            <person name="Johannesson H."/>
        </authorList>
    </citation>
    <scope>NUCLEOTIDE SEQUENCE</scope>
    <source>
        <strain evidence="2">PSN309</strain>
    </source>
</reference>
<name>A0AAN6WY68_9PEZI</name>
<sequence>MCASKLHFHQNLTTTEEGAPLNTTSSPLFHTSTPPPRPVTYHPQLRRIQTSPYPLRPQASSTAQEKTPPPPPQVFTCTFCWRFIPCSFSSPRVIGRSARLAYEACFSAILSLAICWVCGEVCFRDEEVVSLGWCFWHRGCYGCLFCGNKKVVRGWGVGEVYSSEDEGRGKMKEVDVVPLCVNCFVVEDTESEREIVKRAVRRVELADGGLGRARFERGTTGQGQDMIWVNMRNPLGEEEMSFRPSPTKGVPSFLLEQQQAHSRPPPCFFHSA</sequence>
<organism evidence="2 3">
    <name type="scientific">Podospora australis</name>
    <dbReference type="NCBI Taxonomy" id="1536484"/>
    <lineage>
        <taxon>Eukaryota</taxon>
        <taxon>Fungi</taxon>
        <taxon>Dikarya</taxon>
        <taxon>Ascomycota</taxon>
        <taxon>Pezizomycotina</taxon>
        <taxon>Sordariomycetes</taxon>
        <taxon>Sordariomycetidae</taxon>
        <taxon>Sordariales</taxon>
        <taxon>Podosporaceae</taxon>
        <taxon>Podospora</taxon>
    </lineage>
</organism>
<evidence type="ECO:0000313" key="3">
    <source>
        <dbReference type="Proteomes" id="UP001302126"/>
    </source>
</evidence>
<reference evidence="2" key="1">
    <citation type="journal article" date="2023" name="Mol. Phylogenet. Evol.">
        <title>Genome-scale phylogeny and comparative genomics of the fungal order Sordariales.</title>
        <authorList>
            <person name="Hensen N."/>
            <person name="Bonometti L."/>
            <person name="Westerberg I."/>
            <person name="Brannstrom I.O."/>
            <person name="Guillou S."/>
            <person name="Cros-Aarteil S."/>
            <person name="Calhoun S."/>
            <person name="Haridas S."/>
            <person name="Kuo A."/>
            <person name="Mondo S."/>
            <person name="Pangilinan J."/>
            <person name="Riley R."/>
            <person name="LaButti K."/>
            <person name="Andreopoulos B."/>
            <person name="Lipzen A."/>
            <person name="Chen C."/>
            <person name="Yan M."/>
            <person name="Daum C."/>
            <person name="Ng V."/>
            <person name="Clum A."/>
            <person name="Steindorff A."/>
            <person name="Ohm R.A."/>
            <person name="Martin F."/>
            <person name="Silar P."/>
            <person name="Natvig D.O."/>
            <person name="Lalanne C."/>
            <person name="Gautier V."/>
            <person name="Ament-Velasquez S.L."/>
            <person name="Kruys A."/>
            <person name="Hutchinson M.I."/>
            <person name="Powell A.J."/>
            <person name="Barry K."/>
            <person name="Miller A.N."/>
            <person name="Grigoriev I.V."/>
            <person name="Debuchy R."/>
            <person name="Gladieux P."/>
            <person name="Hiltunen Thoren M."/>
            <person name="Johannesson H."/>
        </authorList>
    </citation>
    <scope>NUCLEOTIDE SEQUENCE</scope>
    <source>
        <strain evidence="2">PSN309</strain>
    </source>
</reference>
<accession>A0AAN6WY68</accession>
<evidence type="ECO:0000256" key="1">
    <source>
        <dbReference type="SAM" id="MobiDB-lite"/>
    </source>
</evidence>
<feature type="region of interest" description="Disordered" evidence="1">
    <location>
        <begin position="13"/>
        <end position="42"/>
    </location>
</feature>
<comment type="caution">
    <text evidence="2">The sequence shown here is derived from an EMBL/GenBank/DDBJ whole genome shotgun (WGS) entry which is preliminary data.</text>
</comment>
<feature type="compositionally biased region" description="Polar residues" evidence="1">
    <location>
        <begin position="13"/>
        <end position="32"/>
    </location>
</feature>
<evidence type="ECO:0008006" key="4">
    <source>
        <dbReference type="Google" id="ProtNLM"/>
    </source>
</evidence>
<dbReference type="EMBL" id="MU864385">
    <property type="protein sequence ID" value="KAK4188672.1"/>
    <property type="molecule type" value="Genomic_DNA"/>
</dbReference>
<keyword evidence="3" id="KW-1185">Reference proteome</keyword>
<protein>
    <recommendedName>
        <fullName evidence="4">LIM zinc-binding domain-containing protein</fullName>
    </recommendedName>
</protein>
<dbReference type="Proteomes" id="UP001302126">
    <property type="component" value="Unassembled WGS sequence"/>
</dbReference>
<dbReference type="AlphaFoldDB" id="A0AAN6WY68"/>
<gene>
    <name evidence="2" type="ORF">QBC35DRAFT_381958</name>
</gene>